<accession>A0A7D5P390</accession>
<keyword evidence="1" id="KW-0540">Nuclease</keyword>
<dbReference type="Pfam" id="PF01844">
    <property type="entry name" value="HNH"/>
    <property type="match status" value="1"/>
</dbReference>
<dbReference type="CDD" id="cd00085">
    <property type="entry name" value="HNHc"/>
    <property type="match status" value="1"/>
</dbReference>
<dbReference type="PROSITE" id="PS00028">
    <property type="entry name" value="ZINC_FINGER_C2H2_1"/>
    <property type="match status" value="1"/>
</dbReference>
<evidence type="ECO:0000313" key="5">
    <source>
        <dbReference type="Proteomes" id="UP000509667"/>
    </source>
</evidence>
<dbReference type="GO" id="GO:0005829">
    <property type="term" value="C:cytosol"/>
    <property type="evidence" value="ECO:0007669"/>
    <property type="project" value="TreeGrafter"/>
</dbReference>
<evidence type="ECO:0000256" key="1">
    <source>
        <dbReference type="ARBA" id="ARBA00022722"/>
    </source>
</evidence>
<protein>
    <submittedName>
        <fullName evidence="4">HNH endonuclease</fullName>
    </submittedName>
</protein>
<sequence>MSEATCPTCDRDFSSERGMWVHHSQVHDEPLPNRECSHCGTEFHSEYEKVYCSADCRDAAVSFVGADNPNYEGKLETTTCRRCSTEFEYYPSEKEGTYCPECVESAQWQSTPDVTAEANGQWGGGKERVHCAVCETTVERWPSEISETTLCSEACRREWLSEAFRGSGHPNWKGGGNVKYGPGWRSVREAALERDEYTCQVCGATRDELGRNPDVHHITPVRWFENSDDHELTDAHQLSNVIALCSSCHRKAEFSSIEKDVLRAKLAGSATE</sequence>
<evidence type="ECO:0000313" key="4">
    <source>
        <dbReference type="EMBL" id="QLH79677.1"/>
    </source>
</evidence>
<keyword evidence="4" id="KW-0255">Endonuclease</keyword>
<dbReference type="InterPro" id="IPR003615">
    <property type="entry name" value="HNH_nuc"/>
</dbReference>
<keyword evidence="5" id="KW-1185">Reference proteome</keyword>
<dbReference type="PANTHER" id="PTHR41286:SF1">
    <property type="entry name" value="HNH NUCLEASE YAJD-RELATED"/>
    <property type="match status" value="1"/>
</dbReference>
<dbReference type="GO" id="GO:0008270">
    <property type="term" value="F:zinc ion binding"/>
    <property type="evidence" value="ECO:0007669"/>
    <property type="project" value="InterPro"/>
</dbReference>
<dbReference type="AlphaFoldDB" id="A0A7D5P390"/>
<dbReference type="Proteomes" id="UP000509667">
    <property type="component" value="Chromosome"/>
</dbReference>
<dbReference type="EMBL" id="CP058910">
    <property type="protein sequence ID" value="QLH79677.1"/>
    <property type="molecule type" value="Genomic_DNA"/>
</dbReference>
<dbReference type="GO" id="GO:0003676">
    <property type="term" value="F:nucleic acid binding"/>
    <property type="evidence" value="ECO:0007669"/>
    <property type="project" value="InterPro"/>
</dbReference>
<evidence type="ECO:0000256" key="2">
    <source>
        <dbReference type="ARBA" id="ARBA00022801"/>
    </source>
</evidence>
<organism evidence="4 5">
    <name type="scientific">Halosimplex rubrum</name>
    <dbReference type="NCBI Taxonomy" id="869889"/>
    <lineage>
        <taxon>Archaea</taxon>
        <taxon>Methanobacteriati</taxon>
        <taxon>Methanobacteriota</taxon>
        <taxon>Stenosarchaea group</taxon>
        <taxon>Halobacteria</taxon>
        <taxon>Halobacteriales</taxon>
        <taxon>Haloarculaceae</taxon>
        <taxon>Halosimplex</taxon>
    </lineage>
</organism>
<evidence type="ECO:0000259" key="3">
    <source>
        <dbReference type="PROSITE" id="PS50157"/>
    </source>
</evidence>
<dbReference type="SMART" id="SM00507">
    <property type="entry name" value="HNHc"/>
    <property type="match status" value="1"/>
</dbReference>
<dbReference type="InterPro" id="IPR002711">
    <property type="entry name" value="HNH"/>
</dbReference>
<reference evidence="4 5" key="1">
    <citation type="submission" date="2020-07" db="EMBL/GenBank/DDBJ databases">
        <title>Halosimplex pelagicum sp. nov. and Halosimplex rubrum sp. nov., isolated from salted brown alga Laminaria, and emended description of the genus Halosimplex.</title>
        <authorList>
            <person name="Cui H."/>
        </authorList>
    </citation>
    <scope>NUCLEOTIDE SEQUENCE [LARGE SCALE GENOMIC DNA]</scope>
    <source>
        <strain evidence="4 5">R27</strain>
    </source>
</reference>
<gene>
    <name evidence="4" type="ORF">HZS55_21320</name>
</gene>
<dbReference type="PANTHER" id="PTHR41286">
    <property type="entry name" value="HNH NUCLEASE YAJD-RELATED"/>
    <property type="match status" value="1"/>
</dbReference>
<dbReference type="GO" id="GO:0016787">
    <property type="term" value="F:hydrolase activity"/>
    <property type="evidence" value="ECO:0007669"/>
    <property type="project" value="UniProtKB-KW"/>
</dbReference>
<dbReference type="PROSITE" id="PS50157">
    <property type="entry name" value="ZINC_FINGER_C2H2_2"/>
    <property type="match status" value="1"/>
</dbReference>
<dbReference type="RefSeq" id="WP_179909542.1">
    <property type="nucleotide sequence ID" value="NZ_CP058910.1"/>
</dbReference>
<feature type="domain" description="C2H2-type" evidence="3">
    <location>
        <begin position="4"/>
        <end position="32"/>
    </location>
</feature>
<dbReference type="GO" id="GO:0004519">
    <property type="term" value="F:endonuclease activity"/>
    <property type="evidence" value="ECO:0007669"/>
    <property type="project" value="UniProtKB-KW"/>
</dbReference>
<dbReference type="KEGG" id="hrr:HZS55_21320"/>
<dbReference type="InterPro" id="IPR013087">
    <property type="entry name" value="Znf_C2H2_type"/>
</dbReference>
<dbReference type="Gene3D" id="1.10.30.50">
    <property type="match status" value="1"/>
</dbReference>
<dbReference type="OrthoDB" id="192298at2157"/>
<name>A0A7D5P390_9EURY</name>
<proteinExistence type="predicted"/>
<dbReference type="GeneID" id="56080461"/>
<keyword evidence="2" id="KW-0378">Hydrolase</keyword>